<protein>
    <submittedName>
        <fullName evidence="1">Uncharacterized protein</fullName>
    </submittedName>
</protein>
<gene>
    <name evidence="1" type="ORF">LCGC14_2273130</name>
</gene>
<comment type="caution">
    <text evidence="1">The sequence shown here is derived from an EMBL/GenBank/DDBJ whole genome shotgun (WGS) entry which is preliminary data.</text>
</comment>
<proteinExistence type="predicted"/>
<sequence length="48" mass="5583">VDPNTKVDFVGVGDHYNENHQLMKNNQENGIIKVNTDIPPFTMQWERV</sequence>
<dbReference type="AlphaFoldDB" id="A0A0F9FRG8"/>
<dbReference type="EMBL" id="LAZR01031467">
    <property type="protein sequence ID" value="KKL53672.1"/>
    <property type="molecule type" value="Genomic_DNA"/>
</dbReference>
<accession>A0A0F9FRG8</accession>
<evidence type="ECO:0000313" key="1">
    <source>
        <dbReference type="EMBL" id="KKL53672.1"/>
    </source>
</evidence>
<feature type="non-terminal residue" evidence="1">
    <location>
        <position position="1"/>
    </location>
</feature>
<name>A0A0F9FRG8_9ZZZZ</name>
<reference evidence="1" key="1">
    <citation type="journal article" date="2015" name="Nature">
        <title>Complex archaea that bridge the gap between prokaryotes and eukaryotes.</title>
        <authorList>
            <person name="Spang A."/>
            <person name="Saw J.H."/>
            <person name="Jorgensen S.L."/>
            <person name="Zaremba-Niedzwiedzka K."/>
            <person name="Martijn J."/>
            <person name="Lind A.E."/>
            <person name="van Eijk R."/>
            <person name="Schleper C."/>
            <person name="Guy L."/>
            <person name="Ettema T.J."/>
        </authorList>
    </citation>
    <scope>NUCLEOTIDE SEQUENCE</scope>
</reference>
<organism evidence="1">
    <name type="scientific">marine sediment metagenome</name>
    <dbReference type="NCBI Taxonomy" id="412755"/>
    <lineage>
        <taxon>unclassified sequences</taxon>
        <taxon>metagenomes</taxon>
        <taxon>ecological metagenomes</taxon>
    </lineage>
</organism>